<proteinExistence type="inferred from homology"/>
<dbReference type="STRING" id="187493.CN03_06090"/>
<dbReference type="GO" id="GO:0004605">
    <property type="term" value="F:phosphatidate cytidylyltransferase activity"/>
    <property type="evidence" value="ECO:0007669"/>
    <property type="project" value="UniProtKB-EC"/>
</dbReference>
<evidence type="ECO:0000256" key="2">
    <source>
        <dbReference type="ARBA" id="ARBA00004651"/>
    </source>
</evidence>
<dbReference type="AlphaFoldDB" id="M5DUB6"/>
<evidence type="ECO:0000256" key="14">
    <source>
        <dbReference type="ARBA" id="ARBA00023098"/>
    </source>
</evidence>
<dbReference type="InterPro" id="IPR000374">
    <property type="entry name" value="PC_trans"/>
</dbReference>
<dbReference type="KEGG" id="tol:TOL_2441"/>
<keyword evidence="21" id="KW-1185">Reference proteome</keyword>
<evidence type="ECO:0000256" key="4">
    <source>
        <dbReference type="ARBA" id="ARBA00005189"/>
    </source>
</evidence>
<dbReference type="PANTHER" id="PTHR46382">
    <property type="entry name" value="PHOSPHATIDATE CYTIDYLYLTRANSFERASE"/>
    <property type="match status" value="1"/>
</dbReference>
<feature type="transmembrane region" description="Helical" evidence="19">
    <location>
        <begin position="60"/>
        <end position="77"/>
    </location>
</feature>
<feature type="transmembrane region" description="Helical" evidence="19">
    <location>
        <begin position="183"/>
        <end position="203"/>
    </location>
</feature>
<name>M5DUB6_9GAMM</name>
<keyword evidence="17" id="KW-1208">Phospholipid metabolism</keyword>
<evidence type="ECO:0000256" key="11">
    <source>
        <dbReference type="ARBA" id="ARBA00022692"/>
    </source>
</evidence>
<evidence type="ECO:0000256" key="15">
    <source>
        <dbReference type="ARBA" id="ARBA00023136"/>
    </source>
</evidence>
<feature type="transmembrane region" description="Helical" evidence="19">
    <location>
        <begin position="32"/>
        <end position="48"/>
    </location>
</feature>
<keyword evidence="15 19" id="KW-0472">Membrane</keyword>
<comment type="similarity">
    <text evidence="5 18">Belongs to the CDS family.</text>
</comment>
<dbReference type="GO" id="GO:0016024">
    <property type="term" value="P:CDP-diacylglycerol biosynthetic process"/>
    <property type="evidence" value="ECO:0007669"/>
    <property type="project" value="UniProtKB-UniPathway"/>
</dbReference>
<dbReference type="GO" id="GO:0005886">
    <property type="term" value="C:plasma membrane"/>
    <property type="evidence" value="ECO:0007669"/>
    <property type="project" value="UniProtKB-SubCell"/>
</dbReference>
<dbReference type="Pfam" id="PF01148">
    <property type="entry name" value="CTP_transf_1"/>
    <property type="match status" value="1"/>
</dbReference>
<evidence type="ECO:0000256" key="18">
    <source>
        <dbReference type="RuleBase" id="RU003938"/>
    </source>
</evidence>
<gene>
    <name evidence="20" type="ORF">TOL_2441</name>
</gene>
<dbReference type="EMBL" id="HF680312">
    <property type="protein sequence ID" value="CCU72843.1"/>
    <property type="molecule type" value="Genomic_DNA"/>
</dbReference>
<evidence type="ECO:0000256" key="17">
    <source>
        <dbReference type="ARBA" id="ARBA00023264"/>
    </source>
</evidence>
<evidence type="ECO:0000313" key="20">
    <source>
        <dbReference type="EMBL" id="CCU72843.1"/>
    </source>
</evidence>
<dbReference type="HOGENOM" id="CLU_037294_1_2_6"/>
<evidence type="ECO:0000256" key="16">
    <source>
        <dbReference type="ARBA" id="ARBA00023209"/>
    </source>
</evidence>
<evidence type="ECO:0000256" key="19">
    <source>
        <dbReference type="SAM" id="Phobius"/>
    </source>
</evidence>
<evidence type="ECO:0000256" key="12">
    <source>
        <dbReference type="ARBA" id="ARBA00022695"/>
    </source>
</evidence>
<keyword evidence="10 18" id="KW-0808">Transferase</keyword>
<feature type="transmembrane region" description="Helical" evidence="19">
    <location>
        <begin position="215"/>
        <end position="235"/>
    </location>
</feature>
<keyword evidence="13 19" id="KW-1133">Transmembrane helix</keyword>
<evidence type="ECO:0000256" key="8">
    <source>
        <dbReference type="ARBA" id="ARBA00022475"/>
    </source>
</evidence>
<feature type="transmembrane region" description="Helical" evidence="19">
    <location>
        <begin position="83"/>
        <end position="105"/>
    </location>
</feature>
<evidence type="ECO:0000313" key="21">
    <source>
        <dbReference type="Proteomes" id="UP000011866"/>
    </source>
</evidence>
<keyword evidence="16" id="KW-0594">Phospholipid biosynthesis</keyword>
<dbReference type="PANTHER" id="PTHR46382:SF1">
    <property type="entry name" value="PHOSPHATIDATE CYTIDYLYLTRANSFERASE"/>
    <property type="match status" value="1"/>
</dbReference>
<feature type="transmembrane region" description="Helical" evidence="19">
    <location>
        <begin position="117"/>
        <end position="136"/>
    </location>
</feature>
<evidence type="ECO:0000256" key="9">
    <source>
        <dbReference type="ARBA" id="ARBA00022516"/>
    </source>
</evidence>
<feature type="transmembrane region" description="Helical" evidence="19">
    <location>
        <begin position="142"/>
        <end position="163"/>
    </location>
</feature>
<sequence length="285" mass="31653">MPNKVTKQRVITALVLAPVMIIGIFFLPLKPFAFFIAAIATIGAWEWANIAGYQKNWSRLLYAVMVFFSLYVSARVLRVYPELTIYFLAAGTLWWIVAFALVKRYPGGTSLWDAREVRAFLGLCVLIPMWVGFMHLKESPHSSLLIIYVMLIVWGADTGAYFAGRRWGKSKLAPNVSPGKSWAGFWGGLATTLFVGVVSSWAVDRWLQPLTNQDVINIMIITVVTMVISVLGDLVESMMKRHRGIKDSSSLLPGHGGVLDRIDSMAAAVPVFAFCMMLTGWGLMP</sequence>
<reference evidence="20 21" key="1">
    <citation type="journal article" date="2013" name="Genome Announc.">
        <title>Genome Sequence of Thalassolituus oleivorans MIL-1 (DSM 14913T).</title>
        <authorList>
            <person name="Golyshin P.N."/>
            <person name="Werner J."/>
            <person name="Chernikova T.N."/>
            <person name="Tran H."/>
            <person name="Ferrer M."/>
            <person name="Yakimov M.M."/>
            <person name="Teeling H."/>
            <person name="Golyshina O.V."/>
        </authorList>
    </citation>
    <scope>NUCLEOTIDE SEQUENCE [LARGE SCALE GENOMIC DNA]</scope>
    <source>
        <strain evidence="20 21">MIL-1</strain>
    </source>
</reference>
<dbReference type="PATRIC" id="fig|1298593.3.peg.2350"/>
<keyword evidence="12 18" id="KW-0548">Nucleotidyltransferase</keyword>
<evidence type="ECO:0000256" key="5">
    <source>
        <dbReference type="ARBA" id="ARBA00010185"/>
    </source>
</evidence>
<keyword evidence="14" id="KW-0443">Lipid metabolism</keyword>
<comment type="pathway">
    <text evidence="4">Lipid metabolism.</text>
</comment>
<evidence type="ECO:0000256" key="3">
    <source>
        <dbReference type="ARBA" id="ARBA00005119"/>
    </source>
</evidence>
<protein>
    <recommendedName>
        <fullName evidence="7 18">Phosphatidate cytidylyltransferase</fullName>
        <ecNumber evidence="6 18">2.7.7.41</ecNumber>
    </recommendedName>
</protein>
<evidence type="ECO:0000256" key="13">
    <source>
        <dbReference type="ARBA" id="ARBA00022989"/>
    </source>
</evidence>
<keyword evidence="9" id="KW-0444">Lipid biosynthesis</keyword>
<keyword evidence="11 18" id="KW-0812">Transmembrane</keyword>
<dbReference type="PROSITE" id="PS01315">
    <property type="entry name" value="CDS"/>
    <property type="match status" value="1"/>
</dbReference>
<comment type="subcellular location">
    <subcellularLocation>
        <location evidence="2">Cell membrane</location>
        <topology evidence="2">Multi-pass membrane protein</topology>
    </subcellularLocation>
</comment>
<evidence type="ECO:0000256" key="1">
    <source>
        <dbReference type="ARBA" id="ARBA00001698"/>
    </source>
</evidence>
<comment type="pathway">
    <text evidence="3 18">Phospholipid metabolism; CDP-diacylglycerol biosynthesis; CDP-diacylglycerol from sn-glycerol 3-phosphate: step 3/3.</text>
</comment>
<feature type="transmembrane region" description="Helical" evidence="19">
    <location>
        <begin position="265"/>
        <end position="284"/>
    </location>
</feature>
<evidence type="ECO:0000256" key="10">
    <source>
        <dbReference type="ARBA" id="ARBA00022679"/>
    </source>
</evidence>
<dbReference type="UniPathway" id="UPA00557">
    <property type="reaction ID" value="UER00614"/>
</dbReference>
<evidence type="ECO:0000256" key="6">
    <source>
        <dbReference type="ARBA" id="ARBA00012487"/>
    </source>
</evidence>
<accession>M5DUB6</accession>
<organism evidence="20 21">
    <name type="scientific">Thalassolituus oleivorans MIL-1</name>
    <dbReference type="NCBI Taxonomy" id="1298593"/>
    <lineage>
        <taxon>Bacteria</taxon>
        <taxon>Pseudomonadati</taxon>
        <taxon>Pseudomonadota</taxon>
        <taxon>Gammaproteobacteria</taxon>
        <taxon>Oceanospirillales</taxon>
        <taxon>Oceanospirillaceae</taxon>
        <taxon>Thalassolituus</taxon>
    </lineage>
</organism>
<dbReference type="EC" id="2.7.7.41" evidence="6 18"/>
<evidence type="ECO:0000256" key="7">
    <source>
        <dbReference type="ARBA" id="ARBA00019373"/>
    </source>
</evidence>
<dbReference type="eggNOG" id="COG0575">
    <property type="taxonomic scope" value="Bacteria"/>
</dbReference>
<dbReference type="Proteomes" id="UP000011866">
    <property type="component" value="Chromosome"/>
</dbReference>
<keyword evidence="8" id="KW-1003">Cell membrane</keyword>
<comment type="catalytic activity">
    <reaction evidence="1 18">
        <text>a 1,2-diacyl-sn-glycero-3-phosphate + CTP + H(+) = a CDP-1,2-diacyl-sn-glycerol + diphosphate</text>
        <dbReference type="Rhea" id="RHEA:16229"/>
        <dbReference type="ChEBI" id="CHEBI:15378"/>
        <dbReference type="ChEBI" id="CHEBI:33019"/>
        <dbReference type="ChEBI" id="CHEBI:37563"/>
        <dbReference type="ChEBI" id="CHEBI:58332"/>
        <dbReference type="ChEBI" id="CHEBI:58608"/>
        <dbReference type="EC" id="2.7.7.41"/>
    </reaction>
</comment>